<gene>
    <name evidence="1" type="ORF">chiPu_0003946</name>
</gene>
<dbReference type="EMBL" id="BEZZ01000089">
    <property type="protein sequence ID" value="GCC25535.1"/>
    <property type="molecule type" value="Genomic_DNA"/>
</dbReference>
<accession>A0A401S567</accession>
<dbReference type="AlphaFoldDB" id="A0A401S567"/>
<dbReference type="Proteomes" id="UP000287033">
    <property type="component" value="Unassembled WGS sequence"/>
</dbReference>
<sequence length="96" mass="10934">MRQEWGGESGDATLAREQSAERRVHDFICLSSFRPSARQSAAQLLSHNTRRTAREIDFNPGKRCALQSRNTSGYRNQDAWAYRVCLCVQKKDNEGS</sequence>
<evidence type="ECO:0000313" key="1">
    <source>
        <dbReference type="EMBL" id="GCC25535.1"/>
    </source>
</evidence>
<organism evidence="1 2">
    <name type="scientific">Chiloscyllium punctatum</name>
    <name type="common">Brownbanded bambooshark</name>
    <name type="synonym">Hemiscyllium punctatum</name>
    <dbReference type="NCBI Taxonomy" id="137246"/>
    <lineage>
        <taxon>Eukaryota</taxon>
        <taxon>Metazoa</taxon>
        <taxon>Chordata</taxon>
        <taxon>Craniata</taxon>
        <taxon>Vertebrata</taxon>
        <taxon>Chondrichthyes</taxon>
        <taxon>Elasmobranchii</taxon>
        <taxon>Galeomorphii</taxon>
        <taxon>Galeoidea</taxon>
        <taxon>Orectolobiformes</taxon>
        <taxon>Hemiscylliidae</taxon>
        <taxon>Chiloscyllium</taxon>
    </lineage>
</organism>
<protein>
    <submittedName>
        <fullName evidence="1">Uncharacterized protein</fullName>
    </submittedName>
</protein>
<evidence type="ECO:0000313" key="2">
    <source>
        <dbReference type="Proteomes" id="UP000287033"/>
    </source>
</evidence>
<comment type="caution">
    <text evidence="1">The sequence shown here is derived from an EMBL/GenBank/DDBJ whole genome shotgun (WGS) entry which is preliminary data.</text>
</comment>
<proteinExistence type="predicted"/>
<keyword evidence="2" id="KW-1185">Reference proteome</keyword>
<name>A0A401S567_CHIPU</name>
<reference evidence="1 2" key="1">
    <citation type="journal article" date="2018" name="Nat. Ecol. Evol.">
        <title>Shark genomes provide insights into elasmobranch evolution and the origin of vertebrates.</title>
        <authorList>
            <person name="Hara Y"/>
            <person name="Yamaguchi K"/>
            <person name="Onimaru K"/>
            <person name="Kadota M"/>
            <person name="Koyanagi M"/>
            <person name="Keeley SD"/>
            <person name="Tatsumi K"/>
            <person name="Tanaka K"/>
            <person name="Motone F"/>
            <person name="Kageyama Y"/>
            <person name="Nozu R"/>
            <person name="Adachi N"/>
            <person name="Nishimura O"/>
            <person name="Nakagawa R"/>
            <person name="Tanegashima C"/>
            <person name="Kiyatake I"/>
            <person name="Matsumoto R"/>
            <person name="Murakumo K"/>
            <person name="Nishida K"/>
            <person name="Terakita A"/>
            <person name="Kuratani S"/>
            <person name="Sato K"/>
            <person name="Hyodo S Kuraku.S."/>
        </authorList>
    </citation>
    <scope>NUCLEOTIDE SEQUENCE [LARGE SCALE GENOMIC DNA]</scope>
</reference>